<accession>A0ABY4G9U2</accession>
<keyword evidence="2" id="KW-1185">Reference proteome</keyword>
<name>A0ABY4G9U2_9BACT</name>
<evidence type="ECO:0000313" key="1">
    <source>
        <dbReference type="EMBL" id="UOQ67224.1"/>
    </source>
</evidence>
<dbReference type="InterPro" id="IPR014985">
    <property type="entry name" value="WbqC"/>
</dbReference>
<sequence length="243" mass="27978">MSGFKRKVAILQSNYIPWRGYFDLIASVDEFIVYDDMQYTKNDWRNRNRIRTAHGTQWLSIPVRRNTLHQSIRDTHVMDLRWAPRHWRTLSQAYTRASCFQFGRDVLADLYVQAASLNYLSEINLLFLRSICAALGFSTRISCSSDYTYDLLADRTTRLVQLLQAVNGNYYLSGPAAQVYLNQQQMTTAGIEVQWMDYSGYKPYQQVHGEPFESAVSIVDLLFNMGPAATCYLSTSNSSRAEI</sequence>
<organism evidence="1 2">
    <name type="scientific">Hymenobacter volaticus</name>
    <dbReference type="NCBI Taxonomy" id="2932254"/>
    <lineage>
        <taxon>Bacteria</taxon>
        <taxon>Pseudomonadati</taxon>
        <taxon>Bacteroidota</taxon>
        <taxon>Cytophagia</taxon>
        <taxon>Cytophagales</taxon>
        <taxon>Hymenobacteraceae</taxon>
        <taxon>Hymenobacter</taxon>
    </lineage>
</organism>
<dbReference type="EMBL" id="CP095061">
    <property type="protein sequence ID" value="UOQ67224.1"/>
    <property type="molecule type" value="Genomic_DNA"/>
</dbReference>
<gene>
    <name evidence="1" type="ORF">MUN86_04825</name>
</gene>
<reference evidence="1" key="1">
    <citation type="submission" date="2022-04" db="EMBL/GenBank/DDBJ databases">
        <title>Hymenobacter sp. isolated from the air.</title>
        <authorList>
            <person name="Won M."/>
            <person name="Lee C.-M."/>
            <person name="Woen H.-Y."/>
            <person name="Kwon S.-W."/>
        </authorList>
    </citation>
    <scope>NUCLEOTIDE SEQUENCE</scope>
    <source>
        <strain evidence="1">5420S-77</strain>
    </source>
</reference>
<evidence type="ECO:0000313" key="2">
    <source>
        <dbReference type="Proteomes" id="UP000830401"/>
    </source>
</evidence>
<dbReference type="Pfam" id="PF08889">
    <property type="entry name" value="WbqC"/>
    <property type="match status" value="1"/>
</dbReference>
<proteinExistence type="predicted"/>
<protein>
    <submittedName>
        <fullName evidence="1">WbqC family protein</fullName>
    </submittedName>
</protein>
<dbReference type="RefSeq" id="WP_245122420.1">
    <property type="nucleotide sequence ID" value="NZ_CP095061.1"/>
</dbReference>
<dbReference type="Proteomes" id="UP000830401">
    <property type="component" value="Chromosome"/>
</dbReference>